<dbReference type="GO" id="GO:0015026">
    <property type="term" value="F:coreceptor activity"/>
    <property type="evidence" value="ECO:0007669"/>
    <property type="project" value="TreeGrafter"/>
</dbReference>
<evidence type="ECO:0000259" key="12">
    <source>
        <dbReference type="Pfam" id="PF06534"/>
    </source>
</evidence>
<keyword evidence="15" id="KW-1185">Reference proteome</keyword>
<evidence type="ECO:0000256" key="1">
    <source>
        <dbReference type="ARBA" id="ARBA00004609"/>
    </source>
</evidence>
<feature type="domain" description="Repulsive guidance molecule C-terminal" evidence="12">
    <location>
        <begin position="158"/>
        <end position="408"/>
    </location>
</feature>
<dbReference type="GO" id="GO:0080090">
    <property type="term" value="P:regulation of primary metabolic process"/>
    <property type="evidence" value="ECO:0007669"/>
    <property type="project" value="UniProtKB-ARBA"/>
</dbReference>
<evidence type="ECO:0000256" key="9">
    <source>
        <dbReference type="ARBA" id="ARBA00023180"/>
    </source>
</evidence>
<evidence type="ECO:0000256" key="11">
    <source>
        <dbReference type="SAM" id="SignalP"/>
    </source>
</evidence>
<evidence type="ECO:0000259" key="13">
    <source>
        <dbReference type="Pfam" id="PF06535"/>
    </source>
</evidence>
<evidence type="ECO:0000256" key="7">
    <source>
        <dbReference type="ARBA" id="ARBA00023136"/>
    </source>
</evidence>
<feature type="chain" id="PRO_5042228386" description="RGM domain family member B" evidence="11">
    <location>
        <begin position="31"/>
        <end position="442"/>
    </location>
</feature>
<keyword evidence="6" id="KW-0068">Autocatalytic cleavage</keyword>
<keyword evidence="10" id="KW-0449">Lipoprotein</keyword>
<gene>
    <name evidence="14" type="ORF">P4O66_012159</name>
</gene>
<keyword evidence="4" id="KW-0336">GPI-anchor</keyword>
<dbReference type="PANTHER" id="PTHR31428">
    <property type="entry name" value="RGM DOMAIN FAMILY MEMBER DRAG-1"/>
    <property type="match status" value="1"/>
</dbReference>
<dbReference type="Gene3D" id="3.40.1000.10">
    <property type="entry name" value="Mog1/PsbP, alpha/beta/alpha sandwich"/>
    <property type="match status" value="1"/>
</dbReference>
<evidence type="ECO:0000313" key="14">
    <source>
        <dbReference type="EMBL" id="KAK1792202.1"/>
    </source>
</evidence>
<dbReference type="AlphaFoldDB" id="A0AAD8Z489"/>
<keyword evidence="7" id="KW-0472">Membrane</keyword>
<evidence type="ECO:0000256" key="4">
    <source>
        <dbReference type="ARBA" id="ARBA00022622"/>
    </source>
</evidence>
<evidence type="ECO:0000256" key="3">
    <source>
        <dbReference type="ARBA" id="ARBA00022475"/>
    </source>
</evidence>
<evidence type="ECO:0000256" key="6">
    <source>
        <dbReference type="ARBA" id="ARBA00022813"/>
    </source>
</evidence>
<evidence type="ECO:0000256" key="2">
    <source>
        <dbReference type="ARBA" id="ARBA00005321"/>
    </source>
</evidence>
<evidence type="ECO:0000256" key="8">
    <source>
        <dbReference type="ARBA" id="ARBA00023157"/>
    </source>
</evidence>
<evidence type="ECO:0000313" key="15">
    <source>
        <dbReference type="Proteomes" id="UP001239994"/>
    </source>
</evidence>
<dbReference type="PANTHER" id="PTHR31428:SF5">
    <property type="entry name" value="REPULSIVE GUIDANCE MOLECULE B"/>
    <property type="match status" value="1"/>
</dbReference>
<reference evidence="14" key="1">
    <citation type="submission" date="2023-03" db="EMBL/GenBank/DDBJ databases">
        <title>Electrophorus voltai genome.</title>
        <authorList>
            <person name="Bian C."/>
        </authorList>
    </citation>
    <scope>NUCLEOTIDE SEQUENCE</scope>
    <source>
        <strain evidence="14">CB-2022</strain>
        <tissue evidence="14">Muscle</tissue>
    </source>
</reference>
<evidence type="ECO:0000256" key="5">
    <source>
        <dbReference type="ARBA" id="ARBA00022729"/>
    </source>
</evidence>
<dbReference type="GO" id="GO:0005886">
    <property type="term" value="C:plasma membrane"/>
    <property type="evidence" value="ECO:0007669"/>
    <property type="project" value="UniProtKB-SubCell"/>
</dbReference>
<feature type="domain" description="Repulsive guidance molecule N-terminal" evidence="13">
    <location>
        <begin position="45"/>
        <end position="114"/>
    </location>
</feature>
<dbReference type="Proteomes" id="UP001239994">
    <property type="component" value="Unassembled WGS sequence"/>
</dbReference>
<name>A0AAD8Z489_9TELE</name>
<protein>
    <recommendedName>
        <fullName evidence="16">RGM domain family member B</fullName>
    </recommendedName>
</protein>
<feature type="signal peptide" evidence="11">
    <location>
        <begin position="1"/>
        <end position="30"/>
    </location>
</feature>
<keyword evidence="8" id="KW-1015">Disulfide bond</keyword>
<dbReference type="InterPro" id="IPR010536">
    <property type="entry name" value="RGM_N"/>
</dbReference>
<comment type="similarity">
    <text evidence="2">Belongs to the repulsive guidance molecule (RGM) family.</text>
</comment>
<keyword evidence="3" id="KW-1003">Cell membrane</keyword>
<dbReference type="GO" id="GO:0030509">
    <property type="term" value="P:BMP signaling pathway"/>
    <property type="evidence" value="ECO:0007669"/>
    <property type="project" value="TreeGrafter"/>
</dbReference>
<dbReference type="Pfam" id="PF06534">
    <property type="entry name" value="RGM_C"/>
    <property type="match status" value="1"/>
</dbReference>
<comment type="subcellular location">
    <subcellularLocation>
        <location evidence="1">Cell membrane</location>
        <topology evidence="1">Lipid-anchor</topology>
        <topology evidence="1">GPI-anchor</topology>
    </subcellularLocation>
</comment>
<dbReference type="FunFam" id="3.40.1000.10:FF:000001">
    <property type="entry name" value="Repulsive guidance molecule BMP co-receptor a"/>
    <property type="match status" value="1"/>
</dbReference>
<dbReference type="InterPro" id="IPR009496">
    <property type="entry name" value="RGM_C"/>
</dbReference>
<evidence type="ECO:0000256" key="10">
    <source>
        <dbReference type="ARBA" id="ARBA00023288"/>
    </source>
</evidence>
<dbReference type="Pfam" id="PF06535">
    <property type="entry name" value="RGM_N"/>
    <property type="match status" value="1"/>
</dbReference>
<accession>A0AAD8Z489</accession>
<dbReference type="GO" id="GO:0098552">
    <property type="term" value="C:side of membrane"/>
    <property type="evidence" value="ECO:0007669"/>
    <property type="project" value="UniProtKB-KW"/>
</dbReference>
<proteinExistence type="inferred from homology"/>
<evidence type="ECO:0008006" key="16">
    <source>
        <dbReference type="Google" id="ProtNLM"/>
    </source>
</evidence>
<keyword evidence="9" id="KW-0325">Glycoprotein</keyword>
<organism evidence="14 15">
    <name type="scientific">Electrophorus voltai</name>
    <dbReference type="NCBI Taxonomy" id="2609070"/>
    <lineage>
        <taxon>Eukaryota</taxon>
        <taxon>Metazoa</taxon>
        <taxon>Chordata</taxon>
        <taxon>Craniata</taxon>
        <taxon>Vertebrata</taxon>
        <taxon>Euteleostomi</taxon>
        <taxon>Actinopterygii</taxon>
        <taxon>Neopterygii</taxon>
        <taxon>Teleostei</taxon>
        <taxon>Ostariophysi</taxon>
        <taxon>Gymnotiformes</taxon>
        <taxon>Gymnotoidei</taxon>
        <taxon>Gymnotidae</taxon>
        <taxon>Electrophorus</taxon>
    </lineage>
</organism>
<keyword evidence="5 11" id="KW-0732">Signal</keyword>
<dbReference type="InterPro" id="IPR040287">
    <property type="entry name" value="RGM"/>
</dbReference>
<comment type="caution">
    <text evidence="14">The sequence shown here is derived from an EMBL/GenBank/DDBJ whole genome shotgun (WGS) entry which is preliminary data.</text>
</comment>
<sequence>MGKAGFYYPGADCLFHPSPLLCLLLLGTLSFLGHIGESQVQTLQCRIHKCTTDFVSLTSHLSPSLDGFDVEFCKALRAYSGCTQRTSKSCRGNLVFHSAMLGISDLMIQRNCSKDGPTSSTHPAVPIEPCNYHSRHHHPAALPGTGAARDSEPQRPTFLFCGLFGDPHLRTFKDQFQTCKVEGAWPLIDNNYLSVQVTNVPVVLGSIATATDKITIIFKPYQECTEQKVYQAVTDDLPAAFVDGTVMGGDSETRSLLIVERTAGREVELHAAYIGVTIIVRQLGRYLTLAVRVPEEVAMAFDETQDLQLCMNGCPTSERIDEEGHLRLPVLGLQQGGAHVQARPGTVAVAAAQKGAFTPESASSKCREKLEVKDIYFYSCVFDLLTTGDANFTSAAYNALKDVEVLHPKRERWHIFPRSRAGPGPAAIFSTLLACILATALS</sequence>
<dbReference type="EMBL" id="JAROKS010000019">
    <property type="protein sequence ID" value="KAK1792202.1"/>
    <property type="molecule type" value="Genomic_DNA"/>
</dbReference>
<dbReference type="GO" id="GO:0010604">
    <property type="term" value="P:positive regulation of macromolecule metabolic process"/>
    <property type="evidence" value="ECO:0007669"/>
    <property type="project" value="UniProtKB-ARBA"/>
</dbReference>